<keyword evidence="4" id="KW-1185">Reference proteome</keyword>
<organism evidence="3 4">
    <name type="scientific">Aspergillus uvarum CBS 121591</name>
    <dbReference type="NCBI Taxonomy" id="1448315"/>
    <lineage>
        <taxon>Eukaryota</taxon>
        <taxon>Fungi</taxon>
        <taxon>Dikarya</taxon>
        <taxon>Ascomycota</taxon>
        <taxon>Pezizomycotina</taxon>
        <taxon>Eurotiomycetes</taxon>
        <taxon>Eurotiomycetidae</taxon>
        <taxon>Eurotiales</taxon>
        <taxon>Aspergillaceae</taxon>
        <taxon>Aspergillus</taxon>
        <taxon>Aspergillus subgen. Circumdati</taxon>
    </lineage>
</organism>
<dbReference type="Proteomes" id="UP000248340">
    <property type="component" value="Unassembled WGS sequence"/>
</dbReference>
<dbReference type="Pfam" id="PF08881">
    <property type="entry name" value="CVNH"/>
    <property type="match status" value="1"/>
</dbReference>
<dbReference type="EMBL" id="KZ821710">
    <property type="protein sequence ID" value="PYH80438.1"/>
    <property type="molecule type" value="Genomic_DNA"/>
</dbReference>
<dbReference type="VEuPathDB" id="FungiDB:BO82DRAFT_111091"/>
<accession>A0A319CXR7</accession>
<evidence type="ECO:0000313" key="3">
    <source>
        <dbReference type="EMBL" id="PYH80438.1"/>
    </source>
</evidence>
<dbReference type="Gene3D" id="2.30.60.10">
    <property type="entry name" value="Cyanovirin-N"/>
    <property type="match status" value="1"/>
</dbReference>
<feature type="domain" description="Cyanovirin-N" evidence="2">
    <location>
        <begin position="23"/>
        <end position="119"/>
    </location>
</feature>
<dbReference type="InterPro" id="IPR036673">
    <property type="entry name" value="Cyanovirin-N_sf"/>
</dbReference>
<dbReference type="OrthoDB" id="4499494at2759"/>
<protein>
    <submittedName>
        <fullName evidence="3">Cyanovirin-N</fullName>
    </submittedName>
</protein>
<reference evidence="3 4" key="1">
    <citation type="submission" date="2016-12" db="EMBL/GenBank/DDBJ databases">
        <title>The genomes of Aspergillus section Nigri reveals drivers in fungal speciation.</title>
        <authorList>
            <consortium name="DOE Joint Genome Institute"/>
            <person name="Vesth T.C."/>
            <person name="Nybo J."/>
            <person name="Theobald S."/>
            <person name="Brandl J."/>
            <person name="Frisvad J.C."/>
            <person name="Nielsen K.F."/>
            <person name="Lyhne E.K."/>
            <person name="Kogle M.E."/>
            <person name="Kuo A."/>
            <person name="Riley R."/>
            <person name="Clum A."/>
            <person name="Nolan M."/>
            <person name="Lipzen A."/>
            <person name="Salamov A."/>
            <person name="Henrissat B."/>
            <person name="Wiebenga A."/>
            <person name="De Vries R.P."/>
            <person name="Grigoriev I.V."/>
            <person name="Mortensen U.H."/>
            <person name="Andersen M.R."/>
            <person name="Baker S.E."/>
        </authorList>
    </citation>
    <scope>NUCLEOTIDE SEQUENCE [LARGE SCALE GENOMIC DNA]</scope>
    <source>
        <strain evidence="3 4">CBS 121591</strain>
    </source>
</reference>
<dbReference type="InterPro" id="IPR011058">
    <property type="entry name" value="Cyanovirin-N"/>
</dbReference>
<sequence>MRGLSLFTWTLSSAGTAVQALRGFEDTCSILDLLGTALYADCDAKNGDLVRTSINLNKCLGNDNGNLACQANGNYGKSCYDCVLLSGQLMCTCAGPYGYVLNLYKLNDCIRNENGELACRTLRHKTVESETRDGRNGFLSGEFFLDLCLLVLCQPINTD</sequence>
<proteinExistence type="predicted"/>
<gene>
    <name evidence="3" type="ORF">BO82DRAFT_111091</name>
</gene>
<dbReference type="RefSeq" id="XP_025490638.1">
    <property type="nucleotide sequence ID" value="XM_025629813.1"/>
</dbReference>
<dbReference type="SMART" id="SM01111">
    <property type="entry name" value="CVNH"/>
    <property type="match status" value="1"/>
</dbReference>
<evidence type="ECO:0000256" key="1">
    <source>
        <dbReference type="SAM" id="SignalP"/>
    </source>
</evidence>
<dbReference type="STRING" id="1448315.A0A319CXR7"/>
<dbReference type="GeneID" id="37132554"/>
<feature type="chain" id="PRO_5016235114" evidence="1">
    <location>
        <begin position="21"/>
        <end position="159"/>
    </location>
</feature>
<dbReference type="SUPFAM" id="SSF51322">
    <property type="entry name" value="Cyanovirin-N"/>
    <property type="match status" value="1"/>
</dbReference>
<name>A0A319CXR7_9EURO</name>
<evidence type="ECO:0000313" key="4">
    <source>
        <dbReference type="Proteomes" id="UP000248340"/>
    </source>
</evidence>
<feature type="signal peptide" evidence="1">
    <location>
        <begin position="1"/>
        <end position="20"/>
    </location>
</feature>
<keyword evidence="1" id="KW-0732">Signal</keyword>
<evidence type="ECO:0000259" key="2">
    <source>
        <dbReference type="SMART" id="SM01111"/>
    </source>
</evidence>
<dbReference type="AlphaFoldDB" id="A0A319CXR7"/>